<dbReference type="PANTHER" id="PTHR21250">
    <property type="entry name" value="PRE-RRNA-PROCESSING PROTEIN TSR2 HOMOLOG"/>
    <property type="match status" value="1"/>
</dbReference>
<evidence type="ECO:0000313" key="4">
    <source>
        <dbReference type="EMBL" id="KAL1585052.1"/>
    </source>
</evidence>
<dbReference type="InterPro" id="IPR019398">
    <property type="entry name" value="Pre-rRNA_process_TSR2"/>
</dbReference>
<keyword evidence="5" id="KW-1185">Reference proteome</keyword>
<dbReference type="GeneID" id="96007549"/>
<gene>
    <name evidence="4" type="ORF">WHR41_06106</name>
</gene>
<dbReference type="GO" id="GO:0006364">
    <property type="term" value="P:rRNA processing"/>
    <property type="evidence" value="ECO:0007669"/>
    <property type="project" value="UniProtKB-KW"/>
</dbReference>
<proteinExistence type="inferred from homology"/>
<evidence type="ECO:0008006" key="6">
    <source>
        <dbReference type="Google" id="ProtNLM"/>
    </source>
</evidence>
<dbReference type="Pfam" id="PF10273">
    <property type="entry name" value="WGG"/>
    <property type="match status" value="1"/>
</dbReference>
<evidence type="ECO:0000256" key="2">
    <source>
        <dbReference type="ARBA" id="ARBA00022552"/>
    </source>
</evidence>
<dbReference type="EMBL" id="JAAQHG020000022">
    <property type="protein sequence ID" value="KAL1585052.1"/>
    <property type="molecule type" value="Genomic_DNA"/>
</dbReference>
<feature type="compositionally biased region" description="Acidic residues" evidence="3">
    <location>
        <begin position="145"/>
        <end position="163"/>
    </location>
</feature>
<reference evidence="4 5" key="1">
    <citation type="journal article" date="2020" name="Microbiol. Resour. Announc.">
        <title>Draft Genome Sequence of a Cladosporium Species Isolated from the Mesophotic Ascidian Didemnum maculosum.</title>
        <authorList>
            <person name="Gioti A."/>
            <person name="Siaperas R."/>
            <person name="Nikolaivits E."/>
            <person name="Le Goff G."/>
            <person name="Ouazzani J."/>
            <person name="Kotoulas G."/>
            <person name="Topakas E."/>
        </authorList>
    </citation>
    <scope>NUCLEOTIDE SEQUENCE [LARGE SCALE GENOMIC DNA]</scope>
    <source>
        <strain evidence="4 5">TM138-S3</strain>
    </source>
</reference>
<dbReference type="RefSeq" id="XP_069228158.1">
    <property type="nucleotide sequence ID" value="XM_069374711.1"/>
</dbReference>
<name>A0AB34KMX5_9PEZI</name>
<comment type="similarity">
    <text evidence="1">Belongs to the TSR2 family.</text>
</comment>
<organism evidence="4 5">
    <name type="scientific">Cladosporium halotolerans</name>
    <dbReference type="NCBI Taxonomy" id="1052096"/>
    <lineage>
        <taxon>Eukaryota</taxon>
        <taxon>Fungi</taxon>
        <taxon>Dikarya</taxon>
        <taxon>Ascomycota</taxon>
        <taxon>Pezizomycotina</taxon>
        <taxon>Dothideomycetes</taxon>
        <taxon>Dothideomycetidae</taxon>
        <taxon>Cladosporiales</taxon>
        <taxon>Cladosporiaceae</taxon>
        <taxon>Cladosporium</taxon>
    </lineage>
</organism>
<evidence type="ECO:0000313" key="5">
    <source>
        <dbReference type="Proteomes" id="UP000803884"/>
    </source>
</evidence>
<evidence type="ECO:0000256" key="1">
    <source>
        <dbReference type="ARBA" id="ARBA00006524"/>
    </source>
</evidence>
<dbReference type="AlphaFoldDB" id="A0AB34KMX5"/>
<accession>A0AB34KMX5</accession>
<keyword evidence="2" id="KW-0698">rRNA processing</keyword>
<dbReference type="Proteomes" id="UP000803884">
    <property type="component" value="Unassembled WGS sequence"/>
</dbReference>
<sequence>MATQQGIAPGGGVALPPTPEQLQNAFDNGIWYALSLWPALHVAVQNSWGGPDSSEKRDWFAGAVSDLFGGRQDTDAEDLEAFMLQIMQDEFDCNVEDETEGEVARTILVLRKGLLEGSLAEFENLERRWKNRGMMKADVQVVDAGDGEVGDDEDIDEMDEDEDRAPHGVQQAPREPRERPQPEVDDDGFTKVVGKKR</sequence>
<evidence type="ECO:0000256" key="3">
    <source>
        <dbReference type="SAM" id="MobiDB-lite"/>
    </source>
</evidence>
<feature type="region of interest" description="Disordered" evidence="3">
    <location>
        <begin position="141"/>
        <end position="197"/>
    </location>
</feature>
<protein>
    <recommendedName>
        <fullName evidence="6">Pre-rRNA-processing protein TSR2</fullName>
    </recommendedName>
</protein>
<comment type="caution">
    <text evidence="4">The sequence shown here is derived from an EMBL/GenBank/DDBJ whole genome shotgun (WGS) entry which is preliminary data.</text>
</comment>